<sequence length="328" mass="35444">MGGEVSPLGHVVLAGASGFIGEHLETYYRGLGARVSRIGRSGPDARWGDRAGIAALLEGADLLINMAGKSVNCRYHEANRAEILRSRVETTRELREIMAGLVNPPPVWMNASTATIYRDARDRPMTESAGEIGRGFSVSIATAWEDEFFAGELPGVRRVALRMAIVLGDRGALVPLTRLARFGLGGPQIDGHWPATRTRRETGVHHGFGGGGGGQKMSWIHIDDVVSAIEFIRARPSLAGAINLSAPGAVTNAEFMRELRASVGVPIGLPAFRWMLEPAMAVLRTEPEMVLKSRWVYPEALENAGFAFGYPTLPSALRQIATYRVMSA</sequence>
<organism evidence="3 4">
    <name type="scientific">Mycetocola tolaasinivorans</name>
    <dbReference type="NCBI Taxonomy" id="76635"/>
    <lineage>
        <taxon>Bacteria</taxon>
        <taxon>Bacillati</taxon>
        <taxon>Actinomycetota</taxon>
        <taxon>Actinomycetes</taxon>
        <taxon>Micrococcales</taxon>
        <taxon>Microbacteriaceae</taxon>
        <taxon>Mycetocola</taxon>
    </lineage>
</organism>
<dbReference type="InterPro" id="IPR001509">
    <property type="entry name" value="Epimerase_deHydtase"/>
</dbReference>
<evidence type="ECO:0000259" key="2">
    <source>
        <dbReference type="Pfam" id="PF08338"/>
    </source>
</evidence>
<proteinExistence type="predicted"/>
<dbReference type="PANTHER" id="PTHR11092">
    <property type="entry name" value="SUGAR NUCLEOTIDE EPIMERASE RELATED"/>
    <property type="match status" value="1"/>
</dbReference>
<dbReference type="InterPro" id="IPR013549">
    <property type="entry name" value="DUF1731"/>
</dbReference>
<dbReference type="AlphaFoldDB" id="A0A3L7AEN4"/>
<name>A0A3L7AEN4_9MICO</name>
<dbReference type="Pfam" id="PF01370">
    <property type="entry name" value="Epimerase"/>
    <property type="match status" value="1"/>
</dbReference>
<evidence type="ECO:0000313" key="3">
    <source>
        <dbReference type="EMBL" id="RLP78101.1"/>
    </source>
</evidence>
<accession>A0A3L7AEN4</accession>
<dbReference type="Proteomes" id="UP000272503">
    <property type="component" value="Unassembled WGS sequence"/>
</dbReference>
<keyword evidence="4" id="KW-1185">Reference proteome</keyword>
<evidence type="ECO:0000259" key="1">
    <source>
        <dbReference type="Pfam" id="PF01370"/>
    </source>
</evidence>
<dbReference type="Pfam" id="PF08338">
    <property type="entry name" value="DUF1731"/>
    <property type="match status" value="1"/>
</dbReference>
<dbReference type="Gene3D" id="3.40.50.720">
    <property type="entry name" value="NAD(P)-binding Rossmann-like Domain"/>
    <property type="match status" value="1"/>
</dbReference>
<reference evidence="3 4" key="1">
    <citation type="submission" date="2018-10" db="EMBL/GenBank/DDBJ databases">
        <authorList>
            <person name="Li J."/>
        </authorList>
    </citation>
    <scope>NUCLEOTIDE SEQUENCE [LARGE SCALE GENOMIC DNA]</scope>
    <source>
        <strain evidence="3 4">IF 016277</strain>
    </source>
</reference>
<dbReference type="PANTHER" id="PTHR11092:SF0">
    <property type="entry name" value="EPIMERASE FAMILY PROTEIN SDR39U1"/>
    <property type="match status" value="1"/>
</dbReference>
<feature type="domain" description="NAD-dependent epimerase/dehydratase" evidence="1">
    <location>
        <begin position="11"/>
        <end position="129"/>
    </location>
</feature>
<dbReference type="EMBL" id="RCUX01000001">
    <property type="protein sequence ID" value="RLP78101.1"/>
    <property type="molecule type" value="Genomic_DNA"/>
</dbReference>
<dbReference type="SUPFAM" id="SSF51735">
    <property type="entry name" value="NAD(P)-binding Rossmann-fold domains"/>
    <property type="match status" value="1"/>
</dbReference>
<gene>
    <name evidence="3" type="ORF">D9V32_01890</name>
</gene>
<comment type="caution">
    <text evidence="3">The sequence shown here is derived from an EMBL/GenBank/DDBJ whole genome shotgun (WGS) entry which is preliminary data.</text>
</comment>
<protein>
    <submittedName>
        <fullName evidence="3">DUF1731 domain-containing protein</fullName>
    </submittedName>
</protein>
<dbReference type="OrthoDB" id="9801773at2"/>
<evidence type="ECO:0000313" key="4">
    <source>
        <dbReference type="Proteomes" id="UP000272503"/>
    </source>
</evidence>
<dbReference type="InterPro" id="IPR036291">
    <property type="entry name" value="NAD(P)-bd_dom_sf"/>
</dbReference>
<feature type="domain" description="DUF1731" evidence="2">
    <location>
        <begin position="284"/>
        <end position="320"/>
    </location>
</feature>